<dbReference type="Proteomes" id="UP000828390">
    <property type="component" value="Unassembled WGS sequence"/>
</dbReference>
<evidence type="ECO:0000313" key="3">
    <source>
        <dbReference type="Proteomes" id="UP000828390"/>
    </source>
</evidence>
<proteinExistence type="predicted"/>
<reference evidence="2" key="2">
    <citation type="submission" date="2020-11" db="EMBL/GenBank/DDBJ databases">
        <authorList>
            <person name="McCartney M.A."/>
            <person name="Auch B."/>
            <person name="Kono T."/>
            <person name="Mallez S."/>
            <person name="Becker A."/>
            <person name="Gohl D.M."/>
            <person name="Silverstein K.A.T."/>
            <person name="Koren S."/>
            <person name="Bechman K.B."/>
            <person name="Herman A."/>
            <person name="Abrahante J.E."/>
            <person name="Garbe J."/>
        </authorList>
    </citation>
    <scope>NUCLEOTIDE SEQUENCE</scope>
    <source>
        <strain evidence="2">Duluth1</strain>
        <tissue evidence="2">Whole animal</tissue>
    </source>
</reference>
<keyword evidence="1" id="KW-0732">Signal</keyword>
<evidence type="ECO:0008006" key="4">
    <source>
        <dbReference type="Google" id="ProtNLM"/>
    </source>
</evidence>
<sequence length="92" mass="10185">MVGRNTSVFVCVLAVLLSISNVFAAFKCYECNSATDSRCSDEFHKSSKFESTATCLGCSKSKLNGASELQWKCLQDLKSIDTHAHQTVYTEY</sequence>
<gene>
    <name evidence="2" type="ORF">DPMN_068641</name>
</gene>
<protein>
    <recommendedName>
        <fullName evidence="4">Protein quiver</fullName>
    </recommendedName>
</protein>
<keyword evidence="3" id="KW-1185">Reference proteome</keyword>
<organism evidence="2 3">
    <name type="scientific">Dreissena polymorpha</name>
    <name type="common">Zebra mussel</name>
    <name type="synonym">Mytilus polymorpha</name>
    <dbReference type="NCBI Taxonomy" id="45954"/>
    <lineage>
        <taxon>Eukaryota</taxon>
        <taxon>Metazoa</taxon>
        <taxon>Spiralia</taxon>
        <taxon>Lophotrochozoa</taxon>
        <taxon>Mollusca</taxon>
        <taxon>Bivalvia</taxon>
        <taxon>Autobranchia</taxon>
        <taxon>Heteroconchia</taxon>
        <taxon>Euheterodonta</taxon>
        <taxon>Imparidentia</taxon>
        <taxon>Neoheterodontei</taxon>
        <taxon>Myida</taxon>
        <taxon>Dreissenoidea</taxon>
        <taxon>Dreissenidae</taxon>
        <taxon>Dreissena</taxon>
    </lineage>
</organism>
<dbReference type="EMBL" id="JAIWYP010000014">
    <property type="protein sequence ID" value="KAH3709179.1"/>
    <property type="molecule type" value="Genomic_DNA"/>
</dbReference>
<accession>A0A9D3Z052</accession>
<evidence type="ECO:0000256" key="1">
    <source>
        <dbReference type="SAM" id="SignalP"/>
    </source>
</evidence>
<evidence type="ECO:0000313" key="2">
    <source>
        <dbReference type="EMBL" id="KAH3709179.1"/>
    </source>
</evidence>
<feature type="signal peptide" evidence="1">
    <location>
        <begin position="1"/>
        <end position="24"/>
    </location>
</feature>
<reference evidence="2" key="1">
    <citation type="journal article" date="2019" name="bioRxiv">
        <title>The Genome of the Zebra Mussel, Dreissena polymorpha: A Resource for Invasive Species Research.</title>
        <authorList>
            <person name="McCartney M.A."/>
            <person name="Auch B."/>
            <person name="Kono T."/>
            <person name="Mallez S."/>
            <person name="Zhang Y."/>
            <person name="Obille A."/>
            <person name="Becker A."/>
            <person name="Abrahante J.E."/>
            <person name="Garbe J."/>
            <person name="Badalamenti J.P."/>
            <person name="Herman A."/>
            <person name="Mangelson H."/>
            <person name="Liachko I."/>
            <person name="Sullivan S."/>
            <person name="Sone E.D."/>
            <person name="Koren S."/>
            <person name="Silverstein K.A.T."/>
            <person name="Beckman K.B."/>
            <person name="Gohl D.M."/>
        </authorList>
    </citation>
    <scope>NUCLEOTIDE SEQUENCE</scope>
    <source>
        <strain evidence="2">Duluth1</strain>
        <tissue evidence="2">Whole animal</tissue>
    </source>
</reference>
<name>A0A9D3Z052_DREPO</name>
<comment type="caution">
    <text evidence="2">The sequence shown here is derived from an EMBL/GenBank/DDBJ whole genome shotgun (WGS) entry which is preliminary data.</text>
</comment>
<dbReference type="AlphaFoldDB" id="A0A9D3Z052"/>
<feature type="chain" id="PRO_5038778851" description="Protein quiver" evidence="1">
    <location>
        <begin position="25"/>
        <end position="92"/>
    </location>
</feature>